<evidence type="ECO:0000256" key="1">
    <source>
        <dbReference type="SAM" id="MobiDB-lite"/>
    </source>
</evidence>
<proteinExistence type="predicted"/>
<dbReference type="AlphaFoldDB" id="A0A238WE08"/>
<evidence type="ECO:0000313" key="3">
    <source>
        <dbReference type="Proteomes" id="UP000198417"/>
    </source>
</evidence>
<dbReference type="RefSeq" id="WP_089269953.1">
    <property type="nucleotide sequence ID" value="NZ_FZNN01000005.1"/>
</dbReference>
<protein>
    <submittedName>
        <fullName evidence="2">Uncharacterized protein</fullName>
    </submittedName>
</protein>
<name>A0A238WE08_9RHOB</name>
<feature type="compositionally biased region" description="Basic and acidic residues" evidence="1">
    <location>
        <begin position="153"/>
        <end position="174"/>
    </location>
</feature>
<dbReference type="EMBL" id="FZNN01000005">
    <property type="protein sequence ID" value="SNR44826.1"/>
    <property type="molecule type" value="Genomic_DNA"/>
</dbReference>
<keyword evidence="3" id="KW-1185">Reference proteome</keyword>
<reference evidence="2 3" key="1">
    <citation type="submission" date="2017-06" db="EMBL/GenBank/DDBJ databases">
        <authorList>
            <person name="Kim H.J."/>
            <person name="Triplett B.A."/>
        </authorList>
    </citation>
    <scope>NUCLEOTIDE SEQUENCE [LARGE SCALE GENOMIC DNA]</scope>
    <source>
        <strain evidence="2 3">DSM 29052</strain>
    </source>
</reference>
<dbReference type="OrthoDB" id="489624at2"/>
<sequence length="174" mass="19234">MRTVLGPWCYNSAKSFDALAELEHAISLMSQAYELETDLSVNGSDPALSRLLTEAEMLWATASARLHNLVRAPFAQEPIAVAAQHLFALLLSDGTDPGQDRQNLRGLAFLADSMSLQGRTHVQFSRAADLMSQVFADHDPFHLEPPPSSRSLSIKDTDIQQNPHEPRPPLHPDR</sequence>
<evidence type="ECO:0000313" key="2">
    <source>
        <dbReference type="EMBL" id="SNR44826.1"/>
    </source>
</evidence>
<dbReference type="Proteomes" id="UP000198417">
    <property type="component" value="Unassembled WGS sequence"/>
</dbReference>
<gene>
    <name evidence="2" type="ORF">SAMN06265370_105149</name>
</gene>
<organism evidence="2 3">
    <name type="scientific">Puniceibacterium sediminis</name>
    <dbReference type="NCBI Taxonomy" id="1608407"/>
    <lineage>
        <taxon>Bacteria</taxon>
        <taxon>Pseudomonadati</taxon>
        <taxon>Pseudomonadota</taxon>
        <taxon>Alphaproteobacteria</taxon>
        <taxon>Rhodobacterales</taxon>
        <taxon>Paracoccaceae</taxon>
        <taxon>Puniceibacterium</taxon>
    </lineage>
</organism>
<feature type="region of interest" description="Disordered" evidence="1">
    <location>
        <begin position="138"/>
        <end position="174"/>
    </location>
</feature>
<accession>A0A238WE08</accession>